<keyword evidence="1 6" id="KW-0597">Phosphoprotein</keyword>
<evidence type="ECO:0000256" key="7">
    <source>
        <dbReference type="PROSITE-ProRule" id="PRU01091"/>
    </source>
</evidence>
<dbReference type="Pfam" id="PF00072">
    <property type="entry name" value="Response_reg"/>
    <property type="match status" value="1"/>
</dbReference>
<feature type="domain" description="OmpR/PhoB-type" evidence="9">
    <location>
        <begin position="140"/>
        <end position="240"/>
    </location>
</feature>
<organism evidence="10 11">
    <name type="scientific">Sedimentitalea xiamensis</name>
    <dbReference type="NCBI Taxonomy" id="3050037"/>
    <lineage>
        <taxon>Bacteria</taxon>
        <taxon>Pseudomonadati</taxon>
        <taxon>Pseudomonadota</taxon>
        <taxon>Alphaproteobacteria</taxon>
        <taxon>Rhodobacterales</taxon>
        <taxon>Paracoccaceae</taxon>
        <taxon>Sedimentitalea</taxon>
    </lineage>
</organism>
<proteinExistence type="predicted"/>
<dbReference type="Gene3D" id="3.40.50.2300">
    <property type="match status" value="1"/>
</dbReference>
<dbReference type="Gene3D" id="1.10.10.10">
    <property type="entry name" value="Winged helix-like DNA-binding domain superfamily/Winged helix DNA-binding domain"/>
    <property type="match status" value="1"/>
</dbReference>
<evidence type="ECO:0000256" key="6">
    <source>
        <dbReference type="PROSITE-ProRule" id="PRU00169"/>
    </source>
</evidence>
<evidence type="ECO:0000256" key="1">
    <source>
        <dbReference type="ARBA" id="ARBA00022553"/>
    </source>
</evidence>
<comment type="caution">
    <text evidence="10">The sequence shown here is derived from an EMBL/GenBank/DDBJ whole genome shotgun (WGS) entry which is preliminary data.</text>
</comment>
<accession>A0ABT7FET5</accession>
<evidence type="ECO:0000256" key="5">
    <source>
        <dbReference type="ARBA" id="ARBA00023163"/>
    </source>
</evidence>
<dbReference type="Gene3D" id="6.10.250.690">
    <property type="match status" value="1"/>
</dbReference>
<keyword evidence="5" id="KW-0804">Transcription</keyword>
<evidence type="ECO:0000256" key="2">
    <source>
        <dbReference type="ARBA" id="ARBA00023012"/>
    </source>
</evidence>
<dbReference type="InterPro" id="IPR036388">
    <property type="entry name" value="WH-like_DNA-bd_sf"/>
</dbReference>
<dbReference type="InterPro" id="IPR001789">
    <property type="entry name" value="Sig_transdc_resp-reg_receiver"/>
</dbReference>
<dbReference type="InterPro" id="IPR011006">
    <property type="entry name" value="CheY-like_superfamily"/>
</dbReference>
<dbReference type="CDD" id="cd00383">
    <property type="entry name" value="trans_reg_C"/>
    <property type="match status" value="1"/>
</dbReference>
<dbReference type="Pfam" id="PF00486">
    <property type="entry name" value="Trans_reg_C"/>
    <property type="match status" value="1"/>
</dbReference>
<dbReference type="InterPro" id="IPR016032">
    <property type="entry name" value="Sig_transdc_resp-reg_C-effctor"/>
</dbReference>
<dbReference type="PANTHER" id="PTHR48111:SF4">
    <property type="entry name" value="DNA-BINDING DUAL TRANSCRIPTIONAL REGULATOR OMPR"/>
    <property type="match status" value="1"/>
</dbReference>
<evidence type="ECO:0000259" key="8">
    <source>
        <dbReference type="PROSITE" id="PS50110"/>
    </source>
</evidence>
<keyword evidence="4 7" id="KW-0238">DNA-binding</keyword>
<dbReference type="InterPro" id="IPR001867">
    <property type="entry name" value="OmpR/PhoB-type_DNA-bd"/>
</dbReference>
<dbReference type="SUPFAM" id="SSF46894">
    <property type="entry name" value="C-terminal effector domain of the bipartite response regulators"/>
    <property type="match status" value="1"/>
</dbReference>
<name>A0ABT7FET5_9RHOB</name>
<evidence type="ECO:0000313" key="11">
    <source>
        <dbReference type="Proteomes" id="UP001227126"/>
    </source>
</evidence>
<dbReference type="SUPFAM" id="SSF52172">
    <property type="entry name" value="CheY-like"/>
    <property type="match status" value="1"/>
</dbReference>
<dbReference type="SMART" id="SM00448">
    <property type="entry name" value="REC"/>
    <property type="match status" value="1"/>
</dbReference>
<feature type="modified residue" description="4-aspartylphosphate" evidence="6">
    <location>
        <position position="55"/>
    </location>
</feature>
<evidence type="ECO:0000256" key="4">
    <source>
        <dbReference type="ARBA" id="ARBA00023125"/>
    </source>
</evidence>
<feature type="domain" description="Response regulatory" evidence="8">
    <location>
        <begin position="6"/>
        <end position="119"/>
    </location>
</feature>
<dbReference type="PROSITE" id="PS50110">
    <property type="entry name" value="RESPONSE_REGULATORY"/>
    <property type="match status" value="1"/>
</dbReference>
<dbReference type="EMBL" id="JASNJE010000010">
    <property type="protein sequence ID" value="MDK3073490.1"/>
    <property type="molecule type" value="Genomic_DNA"/>
</dbReference>
<dbReference type="RefSeq" id="WP_284485432.1">
    <property type="nucleotide sequence ID" value="NZ_JASNJE010000010.1"/>
</dbReference>
<evidence type="ECO:0000259" key="9">
    <source>
        <dbReference type="PROSITE" id="PS51755"/>
    </source>
</evidence>
<dbReference type="SMART" id="SM00862">
    <property type="entry name" value="Trans_reg_C"/>
    <property type="match status" value="1"/>
</dbReference>
<keyword evidence="3" id="KW-0805">Transcription regulation</keyword>
<dbReference type="Proteomes" id="UP001227126">
    <property type="component" value="Unassembled WGS sequence"/>
</dbReference>
<keyword evidence="2" id="KW-0902">Two-component regulatory system</keyword>
<keyword evidence="11" id="KW-1185">Reference proteome</keyword>
<evidence type="ECO:0000256" key="3">
    <source>
        <dbReference type="ARBA" id="ARBA00023015"/>
    </source>
</evidence>
<evidence type="ECO:0000313" key="10">
    <source>
        <dbReference type="EMBL" id="MDK3073490.1"/>
    </source>
</evidence>
<sequence length="253" mass="27821">MGKGDDVLVVDDDPGARALLRRCLSEDGFRVREAETEEQALAIAADSDLGLITLDIHLEGGSGFDMARKLRGLTPAPIIIVSAGDDVVDRIVGLELGADDYITKPFHTRELMARVHCILRRAQRPSAAPGPAAARDGPGCTVLRFDGMAAIPDQFELFDRNGKLCDLTTGDFKLLNAFLRHPRRILSRERLMDLVGGQTWTPLDRTIDNQVARLRKKIEKNPHSPRLIKTVRGVGYLLACSVEWDEETDAEAG</sequence>
<dbReference type="InterPro" id="IPR039420">
    <property type="entry name" value="WalR-like"/>
</dbReference>
<dbReference type="PROSITE" id="PS51755">
    <property type="entry name" value="OMPR_PHOB"/>
    <property type="match status" value="1"/>
</dbReference>
<feature type="DNA-binding region" description="OmpR/PhoB-type" evidence="7">
    <location>
        <begin position="140"/>
        <end position="240"/>
    </location>
</feature>
<dbReference type="PANTHER" id="PTHR48111">
    <property type="entry name" value="REGULATOR OF RPOS"/>
    <property type="match status" value="1"/>
</dbReference>
<reference evidence="10 11" key="1">
    <citation type="submission" date="2023-05" db="EMBL/GenBank/DDBJ databases">
        <title>Sedimentitalea sp. nov. JM2-8.</title>
        <authorList>
            <person name="Huang J."/>
        </authorList>
    </citation>
    <scope>NUCLEOTIDE SEQUENCE [LARGE SCALE GENOMIC DNA]</scope>
    <source>
        <strain evidence="10 11">JM2-8</strain>
    </source>
</reference>
<gene>
    <name evidence="10" type="ORF">QO034_10240</name>
</gene>
<protein>
    <submittedName>
        <fullName evidence="10">Response regulator transcription factor</fullName>
    </submittedName>
</protein>